<reference evidence="2" key="1">
    <citation type="journal article" date="2013" name="Nature">
        <title>Draft genome of the wheat A-genome progenitor Triticum urartu.</title>
        <authorList>
            <person name="Ling H.Q."/>
            <person name="Zhao S."/>
            <person name="Liu D."/>
            <person name="Wang J."/>
            <person name="Sun H."/>
            <person name="Zhang C."/>
            <person name="Fan H."/>
            <person name="Li D."/>
            <person name="Dong L."/>
            <person name="Tao Y."/>
            <person name="Gao C."/>
            <person name="Wu H."/>
            <person name="Li Y."/>
            <person name="Cui Y."/>
            <person name="Guo X."/>
            <person name="Zheng S."/>
            <person name="Wang B."/>
            <person name="Yu K."/>
            <person name="Liang Q."/>
            <person name="Yang W."/>
            <person name="Lou X."/>
            <person name="Chen J."/>
            <person name="Feng M."/>
            <person name="Jian J."/>
            <person name="Zhang X."/>
            <person name="Luo G."/>
            <person name="Jiang Y."/>
            <person name="Liu J."/>
            <person name="Wang Z."/>
            <person name="Sha Y."/>
            <person name="Zhang B."/>
            <person name="Wu H."/>
            <person name="Tang D."/>
            <person name="Shen Q."/>
            <person name="Xue P."/>
            <person name="Zou S."/>
            <person name="Wang X."/>
            <person name="Liu X."/>
            <person name="Wang F."/>
            <person name="Yang Y."/>
            <person name="An X."/>
            <person name="Dong Z."/>
            <person name="Zhang K."/>
            <person name="Zhang X."/>
            <person name="Luo M.C."/>
            <person name="Dvorak J."/>
            <person name="Tong Y."/>
            <person name="Wang J."/>
            <person name="Yang H."/>
            <person name="Li Z."/>
            <person name="Wang D."/>
            <person name="Zhang A."/>
            <person name="Wang J."/>
        </authorList>
    </citation>
    <scope>NUCLEOTIDE SEQUENCE</scope>
    <source>
        <strain evidence="2">cv. G1812</strain>
    </source>
</reference>
<reference evidence="1" key="3">
    <citation type="submission" date="2022-06" db="UniProtKB">
        <authorList>
            <consortium name="EnsemblPlants"/>
        </authorList>
    </citation>
    <scope>IDENTIFICATION</scope>
</reference>
<organism evidence="1 2">
    <name type="scientific">Triticum urartu</name>
    <name type="common">Red wild einkorn</name>
    <name type="synonym">Crithodium urartu</name>
    <dbReference type="NCBI Taxonomy" id="4572"/>
    <lineage>
        <taxon>Eukaryota</taxon>
        <taxon>Viridiplantae</taxon>
        <taxon>Streptophyta</taxon>
        <taxon>Embryophyta</taxon>
        <taxon>Tracheophyta</taxon>
        <taxon>Spermatophyta</taxon>
        <taxon>Magnoliopsida</taxon>
        <taxon>Liliopsida</taxon>
        <taxon>Poales</taxon>
        <taxon>Poaceae</taxon>
        <taxon>BOP clade</taxon>
        <taxon>Pooideae</taxon>
        <taxon>Triticodae</taxon>
        <taxon>Triticeae</taxon>
        <taxon>Triticinae</taxon>
        <taxon>Triticum</taxon>
    </lineage>
</organism>
<dbReference type="AlphaFoldDB" id="A0A8R7VBW3"/>
<dbReference type="EnsemblPlants" id="TuG1812G0700004712.01.T01">
    <property type="protein sequence ID" value="TuG1812G0700004712.01.T01"/>
    <property type="gene ID" value="TuG1812G0700004712.01"/>
</dbReference>
<proteinExistence type="predicted"/>
<protein>
    <submittedName>
        <fullName evidence="1">Uncharacterized protein</fullName>
    </submittedName>
</protein>
<evidence type="ECO:0000313" key="2">
    <source>
        <dbReference type="Proteomes" id="UP000015106"/>
    </source>
</evidence>
<reference evidence="1" key="2">
    <citation type="submission" date="2018-03" db="EMBL/GenBank/DDBJ databases">
        <title>The Triticum urartu genome reveals the dynamic nature of wheat genome evolution.</title>
        <authorList>
            <person name="Ling H."/>
            <person name="Ma B."/>
            <person name="Shi X."/>
            <person name="Liu H."/>
            <person name="Dong L."/>
            <person name="Sun H."/>
            <person name="Cao Y."/>
            <person name="Gao Q."/>
            <person name="Zheng S."/>
            <person name="Li Y."/>
            <person name="Yu Y."/>
            <person name="Du H."/>
            <person name="Qi M."/>
            <person name="Li Y."/>
            <person name="Yu H."/>
            <person name="Cui Y."/>
            <person name="Wang N."/>
            <person name="Chen C."/>
            <person name="Wu H."/>
            <person name="Zhao Y."/>
            <person name="Zhang J."/>
            <person name="Li Y."/>
            <person name="Zhou W."/>
            <person name="Zhang B."/>
            <person name="Hu W."/>
            <person name="Eijk M."/>
            <person name="Tang J."/>
            <person name="Witsenboer H."/>
            <person name="Zhao S."/>
            <person name="Li Z."/>
            <person name="Zhang A."/>
            <person name="Wang D."/>
            <person name="Liang C."/>
        </authorList>
    </citation>
    <scope>NUCLEOTIDE SEQUENCE [LARGE SCALE GENOMIC DNA]</scope>
    <source>
        <strain evidence="1">cv. G1812</strain>
    </source>
</reference>
<name>A0A8R7VBW3_TRIUA</name>
<dbReference type="Proteomes" id="UP000015106">
    <property type="component" value="Chromosome 7"/>
</dbReference>
<evidence type="ECO:0000313" key="1">
    <source>
        <dbReference type="EnsemblPlants" id="TuG1812G0700004712.01.T01"/>
    </source>
</evidence>
<sequence>MPVFAPCPSCSLRVPLCLAVDTWEPGNRDHPTILHGTLSTLSFAPTSQSSYRNRNVAVAPFRYHCRGSPFHFRHVDKCFLICLSTFLKIA</sequence>
<keyword evidence="2" id="KW-1185">Reference proteome</keyword>
<dbReference type="Gramene" id="TuG1812G0700004712.01.T01">
    <property type="protein sequence ID" value="TuG1812G0700004712.01.T01"/>
    <property type="gene ID" value="TuG1812G0700004712.01"/>
</dbReference>
<accession>A0A8R7VBW3</accession>